<evidence type="ECO:0000313" key="2">
    <source>
        <dbReference type="Proteomes" id="UP000629098"/>
    </source>
</evidence>
<evidence type="ECO:0000313" key="1">
    <source>
        <dbReference type="EMBL" id="MBD2775831.1"/>
    </source>
</evidence>
<keyword evidence="2" id="KW-1185">Reference proteome</keyword>
<dbReference type="Proteomes" id="UP000629098">
    <property type="component" value="Unassembled WGS sequence"/>
</dbReference>
<dbReference type="AlphaFoldDB" id="A0A8J7C9E3"/>
<accession>A0A8J7C9E3</accession>
<dbReference type="EMBL" id="JACXAE010000086">
    <property type="protein sequence ID" value="MBD2775831.1"/>
    <property type="molecule type" value="Genomic_DNA"/>
</dbReference>
<proteinExistence type="predicted"/>
<dbReference type="RefSeq" id="WP_190834788.1">
    <property type="nucleotide sequence ID" value="NZ_CAWPPI010000086.1"/>
</dbReference>
<protein>
    <submittedName>
        <fullName evidence="1">Uncharacterized protein</fullName>
    </submittedName>
</protein>
<gene>
    <name evidence="1" type="ORF">ICL16_28165</name>
</gene>
<name>A0A8J7C9E3_9CYAN</name>
<reference evidence="1" key="1">
    <citation type="submission" date="2020-09" db="EMBL/GenBank/DDBJ databases">
        <title>Iningainema tapete sp. nov. (Scytonemataceae, Cyanobacteria) from greenhouses in central Florida (USA) produces two types of nodularin with biosynthetic potential for microcystin-LR and anabaenopeptins.</title>
        <authorList>
            <person name="Berthold D.E."/>
            <person name="Lefler F.W."/>
            <person name="Huang I.-S."/>
            <person name="Abdulla H."/>
            <person name="Zimba P.V."/>
            <person name="Laughinghouse H.D. IV."/>
        </authorList>
    </citation>
    <scope>NUCLEOTIDE SEQUENCE</scope>
    <source>
        <strain evidence="1">BLCCT55</strain>
    </source>
</reference>
<organism evidence="1 2">
    <name type="scientific">Iningainema tapete BLCC-T55</name>
    <dbReference type="NCBI Taxonomy" id="2748662"/>
    <lineage>
        <taxon>Bacteria</taxon>
        <taxon>Bacillati</taxon>
        <taxon>Cyanobacteriota</taxon>
        <taxon>Cyanophyceae</taxon>
        <taxon>Nostocales</taxon>
        <taxon>Scytonemataceae</taxon>
        <taxon>Iningainema tapete</taxon>
    </lineage>
</organism>
<comment type="caution">
    <text evidence="1">The sequence shown here is derived from an EMBL/GenBank/DDBJ whole genome shotgun (WGS) entry which is preliminary data.</text>
</comment>
<sequence length="75" mass="8779">MFLDLKEAIALYRQGLLYGIEYFIFPANWNPVISVEAINETTWNESNFFQPVYIPYQKLEENFSASTRSLKPIPT</sequence>